<dbReference type="Proteomes" id="UP000298663">
    <property type="component" value="Unassembled WGS sequence"/>
</dbReference>
<evidence type="ECO:0000313" key="2">
    <source>
        <dbReference type="Proteomes" id="UP000298663"/>
    </source>
</evidence>
<protein>
    <submittedName>
        <fullName evidence="1">Uncharacterized protein</fullName>
    </submittedName>
</protein>
<gene>
    <name evidence="1" type="ORF">L596_002575</name>
</gene>
<name>A0A4U8UPL4_STECR</name>
<comment type="caution">
    <text evidence="1">The sequence shown here is derived from an EMBL/GenBank/DDBJ whole genome shotgun (WGS) entry which is preliminary data.</text>
</comment>
<sequence>MPRFTNDSGHDEKLIVVALFSEEICDAIDKFRHTAEGKTAFDGLISRNDLQTIKAEPDDTIYAHKVFNAALDSPLRNVLYNEVQRFLKIVDPKLHLVIENYTVYDRYLAHIPYLMRFVETTNLDELVSKCAGFKECLQPLQMSLAAKIIDNERFKKCFLRSVPEIGGAAVEHLFMHLFKYGSPEAKEFVELVNPNFDFERYYSWRHAAESSEQQPGAASWASEG</sequence>
<keyword evidence="2" id="KW-1185">Reference proteome</keyword>
<evidence type="ECO:0000313" key="1">
    <source>
        <dbReference type="EMBL" id="TMS35110.1"/>
    </source>
</evidence>
<dbReference type="EMBL" id="AZBU02000001">
    <property type="protein sequence ID" value="TMS35110.1"/>
    <property type="molecule type" value="Genomic_DNA"/>
</dbReference>
<reference evidence="1 2" key="2">
    <citation type="journal article" date="2019" name="G3 (Bethesda)">
        <title>Hybrid Assembly of the Genome of the Entomopathogenic Nematode Steinernema carpocapsae Identifies the X-Chromosome.</title>
        <authorList>
            <person name="Serra L."/>
            <person name="Macchietto M."/>
            <person name="Macias-Munoz A."/>
            <person name="McGill C.J."/>
            <person name="Rodriguez I.M."/>
            <person name="Rodriguez B."/>
            <person name="Murad R."/>
            <person name="Mortazavi A."/>
        </authorList>
    </citation>
    <scope>NUCLEOTIDE SEQUENCE [LARGE SCALE GENOMIC DNA]</scope>
    <source>
        <strain evidence="1 2">ALL</strain>
    </source>
</reference>
<proteinExistence type="predicted"/>
<dbReference type="AlphaFoldDB" id="A0A4U8UPL4"/>
<reference evidence="1 2" key="1">
    <citation type="journal article" date="2015" name="Genome Biol.">
        <title>Comparative genomics of Steinernema reveals deeply conserved gene regulatory networks.</title>
        <authorList>
            <person name="Dillman A.R."/>
            <person name="Macchietto M."/>
            <person name="Porter C.F."/>
            <person name="Rogers A."/>
            <person name="Williams B."/>
            <person name="Antoshechkin I."/>
            <person name="Lee M.M."/>
            <person name="Goodwin Z."/>
            <person name="Lu X."/>
            <person name="Lewis E.E."/>
            <person name="Goodrich-Blair H."/>
            <person name="Stock S.P."/>
            <person name="Adams B.J."/>
            <person name="Sternberg P.W."/>
            <person name="Mortazavi A."/>
        </authorList>
    </citation>
    <scope>NUCLEOTIDE SEQUENCE [LARGE SCALE GENOMIC DNA]</scope>
    <source>
        <strain evidence="1 2">ALL</strain>
    </source>
</reference>
<organism evidence="1 2">
    <name type="scientific">Steinernema carpocapsae</name>
    <name type="common">Entomopathogenic nematode</name>
    <dbReference type="NCBI Taxonomy" id="34508"/>
    <lineage>
        <taxon>Eukaryota</taxon>
        <taxon>Metazoa</taxon>
        <taxon>Ecdysozoa</taxon>
        <taxon>Nematoda</taxon>
        <taxon>Chromadorea</taxon>
        <taxon>Rhabditida</taxon>
        <taxon>Tylenchina</taxon>
        <taxon>Panagrolaimomorpha</taxon>
        <taxon>Strongyloidoidea</taxon>
        <taxon>Steinernematidae</taxon>
        <taxon>Steinernema</taxon>
    </lineage>
</organism>
<accession>A0A4U8UPL4</accession>